<gene>
    <name evidence="1" type="ordered locus">Desti_5182</name>
</gene>
<protein>
    <submittedName>
        <fullName evidence="1">Uncharacterized protein</fullName>
    </submittedName>
</protein>
<evidence type="ECO:0000313" key="1">
    <source>
        <dbReference type="EMBL" id="AFM27784.1"/>
    </source>
</evidence>
<name>I4CDZ3_DESTA</name>
<keyword evidence="2" id="KW-1185">Reference proteome</keyword>
<dbReference type="eggNOG" id="COG0582">
    <property type="taxonomic scope" value="Bacteria"/>
</dbReference>
<organism evidence="1 2">
    <name type="scientific">Desulfomonile tiedjei (strain ATCC 49306 / DSM 6799 / DCB-1)</name>
    <dbReference type="NCBI Taxonomy" id="706587"/>
    <lineage>
        <taxon>Bacteria</taxon>
        <taxon>Pseudomonadati</taxon>
        <taxon>Thermodesulfobacteriota</taxon>
        <taxon>Desulfomonilia</taxon>
        <taxon>Desulfomonilales</taxon>
        <taxon>Desulfomonilaceae</taxon>
        <taxon>Desulfomonile</taxon>
    </lineage>
</organism>
<sequence>MRSGMDYEIREAILGHAFKVKDVSRRYLMISDADLLRGIDRMSFDHGDTQIWLPPKKEKPEAATSGQVWIANG</sequence>
<proteinExistence type="predicted"/>
<evidence type="ECO:0000313" key="2">
    <source>
        <dbReference type="Proteomes" id="UP000006055"/>
    </source>
</evidence>
<dbReference type="RefSeq" id="WP_014812885.1">
    <property type="nucleotide sequence ID" value="NC_018025.1"/>
</dbReference>
<dbReference type="EMBL" id="CP003360">
    <property type="protein sequence ID" value="AFM27784.1"/>
    <property type="molecule type" value="Genomic_DNA"/>
</dbReference>
<dbReference type="AlphaFoldDB" id="I4CDZ3"/>
<dbReference type="KEGG" id="dti:Desti_5182"/>
<accession>I4CDZ3</accession>
<reference evidence="2" key="1">
    <citation type="submission" date="2012-06" db="EMBL/GenBank/DDBJ databases">
        <title>Complete sequence of chromosome of Desulfomonile tiedjei DSM 6799.</title>
        <authorList>
            <person name="Lucas S."/>
            <person name="Copeland A."/>
            <person name="Lapidus A."/>
            <person name="Glavina del Rio T."/>
            <person name="Dalin E."/>
            <person name="Tice H."/>
            <person name="Bruce D."/>
            <person name="Goodwin L."/>
            <person name="Pitluck S."/>
            <person name="Peters L."/>
            <person name="Ovchinnikova G."/>
            <person name="Zeytun A."/>
            <person name="Lu M."/>
            <person name="Kyrpides N."/>
            <person name="Mavromatis K."/>
            <person name="Ivanova N."/>
            <person name="Brettin T."/>
            <person name="Detter J.C."/>
            <person name="Han C."/>
            <person name="Larimer F."/>
            <person name="Land M."/>
            <person name="Hauser L."/>
            <person name="Markowitz V."/>
            <person name="Cheng J.-F."/>
            <person name="Hugenholtz P."/>
            <person name="Woyke T."/>
            <person name="Wu D."/>
            <person name="Spring S."/>
            <person name="Schroeder M."/>
            <person name="Brambilla E."/>
            <person name="Klenk H.-P."/>
            <person name="Eisen J.A."/>
        </authorList>
    </citation>
    <scope>NUCLEOTIDE SEQUENCE [LARGE SCALE GENOMIC DNA]</scope>
    <source>
        <strain evidence="2">ATCC 49306 / DSM 6799 / DCB-1</strain>
    </source>
</reference>
<dbReference type="Proteomes" id="UP000006055">
    <property type="component" value="Chromosome"/>
</dbReference>
<dbReference type="HOGENOM" id="CLU_2698686_0_0_7"/>